<dbReference type="Pfam" id="PF07963">
    <property type="entry name" value="N_methyl"/>
    <property type="match status" value="1"/>
</dbReference>
<keyword evidence="1" id="KW-1133">Transmembrane helix</keyword>
<dbReference type="OrthoDB" id="5865913at2"/>
<dbReference type="Proteomes" id="UP000000249">
    <property type="component" value="Chromosome 1"/>
</dbReference>
<accession>A0A0H3AKV7</accession>
<organism evidence="2 3">
    <name type="scientific">Vibrio cholerae serotype O1 (strain ATCC 39541 / Classical Ogawa 395 / O395)</name>
    <dbReference type="NCBI Taxonomy" id="345073"/>
    <lineage>
        <taxon>Bacteria</taxon>
        <taxon>Pseudomonadati</taxon>
        <taxon>Pseudomonadota</taxon>
        <taxon>Gammaproteobacteria</taxon>
        <taxon>Vibrionales</taxon>
        <taxon>Vibrionaceae</taxon>
        <taxon>Vibrio</taxon>
    </lineage>
</organism>
<keyword evidence="1" id="KW-0472">Membrane</keyword>
<dbReference type="PIRSF" id="PIRSF004525">
    <property type="entry name" value="Pilin_peptidase-dep_B_prd"/>
    <property type="match status" value="1"/>
</dbReference>
<proteinExistence type="predicted"/>
<dbReference type="KEGG" id="vco:VC0395_A0386"/>
<dbReference type="eggNOG" id="COG4795">
    <property type="taxonomic scope" value="Bacteria"/>
</dbReference>
<evidence type="ECO:0000313" key="2">
    <source>
        <dbReference type="EMBL" id="ABQ21273.1"/>
    </source>
</evidence>
<gene>
    <name evidence="2" type="ordered locus">VC0395_A0386</name>
</gene>
<sequence>MRQNMALKSANQQGNTLIEFMVAALVGAMALAIVGTVFLSNQKAAAQRSKEIMLLQQVSSVMQQMKEDIQRAGFDDVGNQSMRLSGAVGVIYRASNKIGYVYRKSSTKVSNTTYQLNNDMLEYCQKDSASPLSVVSAATGCFDLFDPKQIKIDQFEISETPLSGQAVNSSLMTISIMAKLKDDPNISNAISLQVQQRNWQ</sequence>
<dbReference type="AlphaFoldDB" id="A0A0H3AKV7"/>
<dbReference type="EMBL" id="CP000627">
    <property type="protein sequence ID" value="ABQ21273.1"/>
    <property type="molecule type" value="Genomic_DNA"/>
</dbReference>
<protein>
    <recommendedName>
        <fullName evidence="4">Pilus assembly protein PilW</fullName>
    </recommendedName>
</protein>
<feature type="transmembrane region" description="Helical" evidence="1">
    <location>
        <begin position="20"/>
        <end position="40"/>
    </location>
</feature>
<dbReference type="KEGG" id="vcr:VC395_0875"/>
<evidence type="ECO:0008006" key="4">
    <source>
        <dbReference type="Google" id="ProtNLM"/>
    </source>
</evidence>
<dbReference type="InterPro" id="IPR012902">
    <property type="entry name" value="N_methyl_site"/>
</dbReference>
<name>A0A0H3AKV7_VIBC3</name>
<dbReference type="InterPro" id="IPR016419">
    <property type="entry name" value="Prepilin_Pept-dep_B_prd"/>
</dbReference>
<reference evidence="2 3" key="1">
    <citation type="submission" date="2007-03" db="EMBL/GenBank/DDBJ databases">
        <authorList>
            <person name="Heidelberg J."/>
        </authorList>
    </citation>
    <scope>NUCLEOTIDE SEQUENCE [LARGE SCALE GENOMIC DNA]</scope>
    <source>
        <strain evidence="3">ATCC 39541 / Classical Ogawa 395 / O395</strain>
    </source>
</reference>
<keyword evidence="1" id="KW-0812">Transmembrane</keyword>
<evidence type="ECO:0000313" key="3">
    <source>
        <dbReference type="Proteomes" id="UP000000249"/>
    </source>
</evidence>
<evidence type="ECO:0000256" key="1">
    <source>
        <dbReference type="SAM" id="Phobius"/>
    </source>
</evidence>
<dbReference type="PATRIC" id="fig|345073.21.peg.849"/>